<name>A0ABT5WJT9_9SPHN</name>
<protein>
    <recommendedName>
        <fullName evidence="3">Endolytic peptidoglycan transglycosylase RlpA</fullName>
        <ecNumber evidence="3">4.2.2.-</ecNumber>
    </recommendedName>
</protein>
<dbReference type="CDD" id="cd22268">
    <property type="entry name" value="DPBB_RlpA-like"/>
    <property type="match status" value="1"/>
</dbReference>
<dbReference type="SUPFAM" id="SSF50685">
    <property type="entry name" value="Barwin-like endoglucanases"/>
    <property type="match status" value="1"/>
</dbReference>
<dbReference type="Proteomes" id="UP001216253">
    <property type="component" value="Unassembled WGS sequence"/>
</dbReference>
<dbReference type="RefSeq" id="WP_275226396.1">
    <property type="nucleotide sequence ID" value="NZ_JARESE010000001.1"/>
</dbReference>
<comment type="similarity">
    <text evidence="3 4">Belongs to the RlpA family.</text>
</comment>
<dbReference type="HAMAP" id="MF_02071">
    <property type="entry name" value="RlpA"/>
    <property type="match status" value="1"/>
</dbReference>
<accession>A0ABT5WJT9</accession>
<dbReference type="InterPro" id="IPR012997">
    <property type="entry name" value="RplA"/>
</dbReference>
<sequence precursor="true">MGIRPQERRRGFGPMLTLAATLPLAGMLIAAASPALADEGLESTSHGTFDRAFSGLATPARTTPSPADLLDMATNRPVAGIAALRGVAGDDQPASAPVDARPIDAGIASYYGAQFTGRRTASGDVFDPGELTAAHRSLPFGSLVRVTNTSTGASVVVRINDRGPYHGNRVIDLSRAAASEIGLIGPGSGRVELTLVSAG</sequence>
<dbReference type="NCBIfam" id="TIGR00413">
    <property type="entry name" value="rlpA"/>
    <property type="match status" value="1"/>
</dbReference>
<gene>
    <name evidence="3" type="primary">rlpA</name>
    <name evidence="6" type="ORF">PYV00_01100</name>
</gene>
<evidence type="ECO:0000313" key="6">
    <source>
        <dbReference type="EMBL" id="MDE8650312.1"/>
    </source>
</evidence>
<evidence type="ECO:0000313" key="7">
    <source>
        <dbReference type="Proteomes" id="UP001216253"/>
    </source>
</evidence>
<dbReference type="PANTHER" id="PTHR34183:SF8">
    <property type="entry name" value="ENDOLYTIC PEPTIDOGLYCAN TRANSGLYCOSYLASE RLPA-RELATED"/>
    <property type="match status" value="1"/>
</dbReference>
<evidence type="ECO:0000256" key="3">
    <source>
        <dbReference type="HAMAP-Rule" id="MF_02071"/>
    </source>
</evidence>
<dbReference type="InterPro" id="IPR009009">
    <property type="entry name" value="RlpA-like_DPBB"/>
</dbReference>
<feature type="domain" description="RlpA-like protein double-psi beta-barrel" evidence="5">
    <location>
        <begin position="105"/>
        <end position="192"/>
    </location>
</feature>
<evidence type="ECO:0000256" key="4">
    <source>
        <dbReference type="RuleBase" id="RU003495"/>
    </source>
</evidence>
<proteinExistence type="inferred from homology"/>
<comment type="caution">
    <text evidence="6">The sequence shown here is derived from an EMBL/GenBank/DDBJ whole genome shotgun (WGS) entry which is preliminary data.</text>
</comment>
<keyword evidence="1 3" id="KW-0456">Lyase</keyword>
<keyword evidence="2 3" id="KW-0961">Cell wall biogenesis/degradation</keyword>
<dbReference type="Gene3D" id="2.40.40.10">
    <property type="entry name" value="RlpA-like domain"/>
    <property type="match status" value="1"/>
</dbReference>
<feature type="chain" id="PRO_5044913797" description="Endolytic peptidoglycan transglycosylase RlpA" evidence="3">
    <location>
        <begin position="38"/>
        <end position="199"/>
    </location>
</feature>
<comment type="function">
    <text evidence="3">Lytic transglycosylase with a strong preference for naked glycan strands that lack stem peptides.</text>
</comment>
<dbReference type="EMBL" id="JARESE010000001">
    <property type="protein sequence ID" value="MDE8650312.1"/>
    <property type="molecule type" value="Genomic_DNA"/>
</dbReference>
<keyword evidence="3" id="KW-0732">Signal</keyword>
<evidence type="ECO:0000256" key="2">
    <source>
        <dbReference type="ARBA" id="ARBA00023316"/>
    </source>
</evidence>
<dbReference type="EC" id="4.2.2.-" evidence="3"/>
<organism evidence="6 7">
    <name type="scientific">Novosphingobium album</name>
    <name type="common">ex Liu et al. 2023</name>
    <dbReference type="NCBI Taxonomy" id="3031130"/>
    <lineage>
        <taxon>Bacteria</taxon>
        <taxon>Pseudomonadati</taxon>
        <taxon>Pseudomonadota</taxon>
        <taxon>Alphaproteobacteria</taxon>
        <taxon>Sphingomonadales</taxon>
        <taxon>Sphingomonadaceae</taxon>
        <taxon>Novosphingobium</taxon>
    </lineage>
</organism>
<dbReference type="InterPro" id="IPR036908">
    <property type="entry name" value="RlpA-like_sf"/>
</dbReference>
<dbReference type="InterPro" id="IPR034718">
    <property type="entry name" value="RlpA"/>
</dbReference>
<evidence type="ECO:0000259" key="5">
    <source>
        <dbReference type="Pfam" id="PF03330"/>
    </source>
</evidence>
<dbReference type="PANTHER" id="PTHR34183">
    <property type="entry name" value="ENDOLYTIC PEPTIDOGLYCAN TRANSGLYCOSYLASE RLPA"/>
    <property type="match status" value="1"/>
</dbReference>
<keyword evidence="7" id="KW-1185">Reference proteome</keyword>
<feature type="signal peptide" evidence="3">
    <location>
        <begin position="1"/>
        <end position="37"/>
    </location>
</feature>
<reference evidence="6 7" key="1">
    <citation type="submission" date="2023-03" db="EMBL/GenBank/DDBJ databases">
        <title>NovoSphingobium album sp. nov. isolated from polycyclic aromatic hydrocarbons- and heavy-metal polluted soil.</title>
        <authorList>
            <person name="Liu Z."/>
            <person name="Wang K."/>
        </authorList>
    </citation>
    <scope>NUCLEOTIDE SEQUENCE [LARGE SCALE GENOMIC DNA]</scope>
    <source>
        <strain evidence="6 7">H3SJ31-1</strain>
    </source>
</reference>
<dbReference type="Pfam" id="PF03330">
    <property type="entry name" value="DPBB_1"/>
    <property type="match status" value="1"/>
</dbReference>
<evidence type="ECO:0000256" key="1">
    <source>
        <dbReference type="ARBA" id="ARBA00023239"/>
    </source>
</evidence>